<dbReference type="RefSeq" id="WP_044840730.1">
    <property type="nucleotide sequence ID" value="NZ_CP059733.1"/>
</dbReference>
<name>A0AAE9Z5U5_9GAMM</name>
<dbReference type="KEGG" id="tvd:SG34_010630"/>
<evidence type="ECO:0000313" key="2">
    <source>
        <dbReference type="Proteomes" id="UP000032352"/>
    </source>
</evidence>
<organism evidence="1 2">
    <name type="scientific">Thalassomonas viridans</name>
    <dbReference type="NCBI Taxonomy" id="137584"/>
    <lineage>
        <taxon>Bacteria</taxon>
        <taxon>Pseudomonadati</taxon>
        <taxon>Pseudomonadota</taxon>
        <taxon>Gammaproteobacteria</taxon>
        <taxon>Alteromonadales</taxon>
        <taxon>Colwelliaceae</taxon>
        <taxon>Thalassomonas</taxon>
    </lineage>
</organism>
<accession>A0AAE9Z5U5</accession>
<evidence type="ECO:0000313" key="1">
    <source>
        <dbReference type="EMBL" id="WDE07301.1"/>
    </source>
</evidence>
<sequence>MPCKIVVMRQVKLKSQIGDVVGAYSIEQDLGDQVEPVGGAFVIINVTDAEVNHPAILQLTAHIEHDNYERQYYLNPVQPGHEFYEQFVANGKITTDLVTLQSYILERAL</sequence>
<keyword evidence="2" id="KW-1185">Reference proteome</keyword>
<protein>
    <submittedName>
        <fullName evidence="1">Uncharacterized protein</fullName>
    </submittedName>
</protein>
<dbReference type="EMBL" id="CP059733">
    <property type="protein sequence ID" value="WDE07301.1"/>
    <property type="molecule type" value="Genomic_DNA"/>
</dbReference>
<dbReference type="AlphaFoldDB" id="A0AAE9Z5U5"/>
<dbReference type="Proteomes" id="UP000032352">
    <property type="component" value="Chromosome"/>
</dbReference>
<proteinExistence type="predicted"/>
<gene>
    <name evidence="1" type="ORF">SG34_010630</name>
</gene>
<reference evidence="1 2" key="2">
    <citation type="journal article" date="2022" name="Mar. Drugs">
        <title>Bioassay-Guided Fractionation Leads to the Detection of Cholic Acid Generated by the Rare Thalassomonas sp.</title>
        <authorList>
            <person name="Pheiffer F."/>
            <person name="Schneider Y.K."/>
            <person name="Hansen E.H."/>
            <person name="Andersen J.H."/>
            <person name="Isaksson J."/>
            <person name="Busche T."/>
            <person name="R C."/>
            <person name="Kalinowski J."/>
            <person name="Zyl L.V."/>
            <person name="Trindade M."/>
        </authorList>
    </citation>
    <scope>NUCLEOTIDE SEQUENCE [LARGE SCALE GENOMIC DNA]</scope>
    <source>
        <strain evidence="1 2">XOM25</strain>
    </source>
</reference>
<reference evidence="1 2" key="1">
    <citation type="journal article" date="2015" name="Genome Announc.">
        <title>Draft Genome Sequences of Marine Isolates of Thalassomonas viridans and Thalassomonas actiniarum.</title>
        <authorList>
            <person name="Olonade I."/>
            <person name="van Zyl L.J."/>
            <person name="Trindade M."/>
        </authorList>
    </citation>
    <scope>NUCLEOTIDE SEQUENCE [LARGE SCALE GENOMIC DNA]</scope>
    <source>
        <strain evidence="1 2">XOM25</strain>
    </source>
</reference>